<name>A0A948TKK1_9LACO</name>
<proteinExistence type="inferred from homology"/>
<dbReference type="Proteomes" id="UP000777303">
    <property type="component" value="Unassembled WGS sequence"/>
</dbReference>
<dbReference type="PANTHER" id="PTHR30012">
    <property type="entry name" value="GENERAL SECRETION PATHWAY PROTEIN"/>
    <property type="match status" value="1"/>
</dbReference>
<feature type="transmembrane region" description="Helical" evidence="7">
    <location>
        <begin position="305"/>
        <end position="332"/>
    </location>
</feature>
<reference evidence="9" key="2">
    <citation type="submission" date="2021-04" db="EMBL/GenBank/DDBJ databases">
        <authorList>
            <person name="Gilroy R."/>
        </authorList>
    </citation>
    <scope>NUCLEOTIDE SEQUENCE</scope>
    <source>
        <strain evidence="9">F6-6636</strain>
    </source>
</reference>
<reference evidence="9" key="1">
    <citation type="journal article" date="2021" name="PeerJ">
        <title>Extensive microbial diversity within the chicken gut microbiome revealed by metagenomics and culture.</title>
        <authorList>
            <person name="Gilroy R."/>
            <person name="Ravi A."/>
            <person name="Getino M."/>
            <person name="Pursley I."/>
            <person name="Horton D.L."/>
            <person name="Alikhan N.F."/>
            <person name="Baker D."/>
            <person name="Gharbi K."/>
            <person name="Hall N."/>
            <person name="Watson M."/>
            <person name="Adriaenssens E.M."/>
            <person name="Foster-Nyarko E."/>
            <person name="Jarju S."/>
            <person name="Secka A."/>
            <person name="Antonio M."/>
            <person name="Oren A."/>
            <person name="Chaudhuri R.R."/>
            <person name="La Ragione R."/>
            <person name="Hildebrand F."/>
            <person name="Pallen M.J."/>
        </authorList>
    </citation>
    <scope>NUCLEOTIDE SEQUENCE</scope>
    <source>
        <strain evidence="9">F6-6636</strain>
    </source>
</reference>
<evidence type="ECO:0000256" key="1">
    <source>
        <dbReference type="ARBA" id="ARBA00004651"/>
    </source>
</evidence>
<keyword evidence="4 7" id="KW-0812">Transmembrane</keyword>
<evidence type="ECO:0000256" key="3">
    <source>
        <dbReference type="ARBA" id="ARBA00022475"/>
    </source>
</evidence>
<organism evidence="9 10">
    <name type="scientific">Candidatus Paralactobacillus gallistercoris</name>
    <dbReference type="NCBI Taxonomy" id="2838724"/>
    <lineage>
        <taxon>Bacteria</taxon>
        <taxon>Bacillati</taxon>
        <taxon>Bacillota</taxon>
        <taxon>Bacilli</taxon>
        <taxon>Lactobacillales</taxon>
        <taxon>Lactobacillaceae</taxon>
        <taxon>Lactobacillus</taxon>
    </lineage>
</organism>
<sequence>MVKLLKKLIKRHQAVVQQAYFFEQLSNLLKNGFSLQQSLRCMTELTPQMRSLALPIYQQLQQGISFAESLRAGHIDSLLIEQVTIAANHGDLVTCLAQIANFLQMRLHYRQRLQQLLLYPVILLLFLFLLIIGLRCSVITELQDVTQQGIMPVDILFIGLSITLIITVITSISYWHYLRHRSALQRAQTLCHLPLIGKLWRNYYHYMLVFDLAILVQNGLTFAQICSVLSQQRYHSVLSEMILAGKQCLDHGDNVNAFIKQTALLPLELLLFINQGCSYQELGIALHFLADVQFKKLQQALNRTIIWLQPLLFLLIAMMIIAVYMSVLLPVYQMMEGF</sequence>
<gene>
    <name evidence="9" type="ORF">H9901_05410</name>
</gene>
<comment type="subcellular location">
    <subcellularLocation>
        <location evidence="1">Cell membrane</location>
        <topology evidence="1">Multi-pass membrane protein</topology>
    </subcellularLocation>
</comment>
<dbReference type="PANTHER" id="PTHR30012:SF0">
    <property type="entry name" value="TYPE II SECRETION SYSTEM PROTEIN F-RELATED"/>
    <property type="match status" value="1"/>
</dbReference>
<dbReference type="InterPro" id="IPR042094">
    <property type="entry name" value="T2SS_GspF_sf"/>
</dbReference>
<evidence type="ECO:0000313" key="9">
    <source>
        <dbReference type="EMBL" id="MBU3852117.1"/>
    </source>
</evidence>
<comment type="similarity">
    <text evidence="2">Belongs to the GSP F family.</text>
</comment>
<dbReference type="PRINTS" id="PR00812">
    <property type="entry name" value="BCTERIALGSPF"/>
</dbReference>
<evidence type="ECO:0000256" key="6">
    <source>
        <dbReference type="ARBA" id="ARBA00023136"/>
    </source>
</evidence>
<feature type="transmembrane region" description="Helical" evidence="7">
    <location>
        <begin position="116"/>
        <end position="135"/>
    </location>
</feature>
<dbReference type="InterPro" id="IPR003004">
    <property type="entry name" value="GspF/PilC"/>
</dbReference>
<keyword evidence="5 7" id="KW-1133">Transmembrane helix</keyword>
<feature type="domain" description="Type II secretion system protein GspF" evidence="8">
    <location>
        <begin position="212"/>
        <end position="330"/>
    </location>
</feature>
<feature type="transmembrane region" description="Helical" evidence="7">
    <location>
        <begin position="155"/>
        <end position="177"/>
    </location>
</feature>
<dbReference type="Pfam" id="PF00482">
    <property type="entry name" value="T2SSF"/>
    <property type="match status" value="2"/>
</dbReference>
<keyword evidence="6 7" id="KW-0472">Membrane</keyword>
<comment type="caution">
    <text evidence="9">The sequence shown here is derived from an EMBL/GenBank/DDBJ whole genome shotgun (WGS) entry which is preliminary data.</text>
</comment>
<dbReference type="Gene3D" id="1.20.81.30">
    <property type="entry name" value="Type II secretion system (T2SS), domain F"/>
    <property type="match status" value="2"/>
</dbReference>
<evidence type="ECO:0000256" key="4">
    <source>
        <dbReference type="ARBA" id="ARBA00022692"/>
    </source>
</evidence>
<evidence type="ECO:0000259" key="8">
    <source>
        <dbReference type="Pfam" id="PF00482"/>
    </source>
</evidence>
<keyword evidence="3" id="KW-1003">Cell membrane</keyword>
<dbReference type="InterPro" id="IPR018076">
    <property type="entry name" value="T2SS_GspF_dom"/>
</dbReference>
<dbReference type="AlphaFoldDB" id="A0A948TKK1"/>
<evidence type="ECO:0000313" key="10">
    <source>
        <dbReference type="Proteomes" id="UP000777303"/>
    </source>
</evidence>
<protein>
    <submittedName>
        <fullName evidence="9">Type II secretion system F family protein</fullName>
    </submittedName>
</protein>
<dbReference type="EMBL" id="JAHLFS010000063">
    <property type="protein sequence ID" value="MBU3852117.1"/>
    <property type="molecule type" value="Genomic_DNA"/>
</dbReference>
<dbReference type="GO" id="GO:0005886">
    <property type="term" value="C:plasma membrane"/>
    <property type="evidence" value="ECO:0007669"/>
    <property type="project" value="UniProtKB-SubCell"/>
</dbReference>
<evidence type="ECO:0000256" key="2">
    <source>
        <dbReference type="ARBA" id="ARBA00005745"/>
    </source>
</evidence>
<evidence type="ECO:0000256" key="7">
    <source>
        <dbReference type="SAM" id="Phobius"/>
    </source>
</evidence>
<accession>A0A948TKK1</accession>
<feature type="domain" description="Type II secretion system protein GspF" evidence="8">
    <location>
        <begin position="21"/>
        <end position="135"/>
    </location>
</feature>
<evidence type="ECO:0000256" key="5">
    <source>
        <dbReference type="ARBA" id="ARBA00022989"/>
    </source>
</evidence>